<evidence type="ECO:0000259" key="1">
    <source>
        <dbReference type="PROSITE" id="PS51186"/>
    </source>
</evidence>
<accession>A0A089HVV0</accession>
<protein>
    <submittedName>
        <fullName evidence="3">GNAT family acetyltransferase</fullName>
    </submittedName>
</protein>
<evidence type="ECO:0000313" key="4">
    <source>
        <dbReference type="Proteomes" id="UP000029409"/>
    </source>
</evidence>
<evidence type="ECO:0000313" key="3">
    <source>
        <dbReference type="EMBL" id="AIQ14458.1"/>
    </source>
</evidence>
<dbReference type="SUPFAM" id="SSF55729">
    <property type="entry name" value="Acyl-CoA N-acyltransferases (Nat)"/>
    <property type="match status" value="1"/>
</dbReference>
<dbReference type="PANTHER" id="PTHR31435:SF10">
    <property type="entry name" value="BSR4717 PROTEIN"/>
    <property type="match status" value="1"/>
</dbReference>
<proteinExistence type="predicted"/>
<name>A0A089HVV0_PAEDU</name>
<dbReference type="CDD" id="cd04301">
    <property type="entry name" value="NAT_SF"/>
    <property type="match status" value="1"/>
</dbReference>
<dbReference type="Proteomes" id="UP000029409">
    <property type="component" value="Chromosome"/>
</dbReference>
<dbReference type="EMBL" id="CP009288">
    <property type="protein sequence ID" value="AIQ14458.1"/>
    <property type="molecule type" value="Genomic_DNA"/>
</dbReference>
<dbReference type="PROSITE" id="PS51729">
    <property type="entry name" value="GNAT_YJDJ"/>
    <property type="match status" value="1"/>
</dbReference>
<keyword evidence="4" id="KW-1185">Reference proteome</keyword>
<gene>
    <name evidence="3" type="ORF">PDUR_23040</name>
</gene>
<evidence type="ECO:0000259" key="2">
    <source>
        <dbReference type="PROSITE" id="PS51729"/>
    </source>
</evidence>
<dbReference type="KEGG" id="pdu:PDUR_23040"/>
<feature type="domain" description="N-acetyltransferase" evidence="2">
    <location>
        <begin position="5"/>
        <end position="92"/>
    </location>
</feature>
<sequence length="93" mass="10566">MYIVDHETANKRFLIRDNGAIAAEMTYVPSSPELYIVDHTLVDNAYRGQGLGDKLFKAMVEYARENGIKIIPLCPFAKGRFEHYSEDADVLNK</sequence>
<dbReference type="OrthoDB" id="9793389at2"/>
<dbReference type="AlphaFoldDB" id="A0A089HVV0"/>
<dbReference type="RefSeq" id="WP_042208225.1">
    <property type="nucleotide sequence ID" value="NZ_CP009288.1"/>
</dbReference>
<dbReference type="PROSITE" id="PS51186">
    <property type="entry name" value="GNAT"/>
    <property type="match status" value="1"/>
</dbReference>
<dbReference type="STRING" id="44251.PDUR_23040"/>
<dbReference type="InterPro" id="IPR045057">
    <property type="entry name" value="Gcn5-rel_NAT"/>
</dbReference>
<dbReference type="InterPro" id="IPR000182">
    <property type="entry name" value="GNAT_dom"/>
</dbReference>
<reference evidence="3 4" key="1">
    <citation type="submission" date="2014-08" db="EMBL/GenBank/DDBJ databases">
        <title>Comparative genomics of the Paenibacillus odorifer group.</title>
        <authorList>
            <person name="den Bakker H.C."/>
            <person name="Tsai Y.-C."/>
            <person name="Martin N."/>
            <person name="Korlach J."/>
            <person name="Wiedmann M."/>
        </authorList>
    </citation>
    <scope>NUCLEOTIDE SEQUENCE [LARGE SCALE GENOMIC DNA]</scope>
    <source>
        <strain evidence="3 4">DSM 1735</strain>
    </source>
</reference>
<organism evidence="3 4">
    <name type="scientific">Paenibacillus durus</name>
    <name type="common">Paenibacillus azotofixans</name>
    <dbReference type="NCBI Taxonomy" id="44251"/>
    <lineage>
        <taxon>Bacteria</taxon>
        <taxon>Bacillati</taxon>
        <taxon>Bacillota</taxon>
        <taxon>Bacilli</taxon>
        <taxon>Bacillales</taxon>
        <taxon>Paenibacillaceae</taxon>
        <taxon>Paenibacillus</taxon>
    </lineage>
</organism>
<dbReference type="Gene3D" id="3.40.630.30">
    <property type="match status" value="1"/>
</dbReference>
<keyword evidence="3" id="KW-0808">Transferase</keyword>
<dbReference type="InterPro" id="IPR016181">
    <property type="entry name" value="Acyl_CoA_acyltransferase"/>
</dbReference>
<dbReference type="InterPro" id="IPR031165">
    <property type="entry name" value="GNAT_YJDJ"/>
</dbReference>
<feature type="domain" description="N-acetyltransferase" evidence="1">
    <location>
        <begin position="1"/>
        <end position="93"/>
    </location>
</feature>
<dbReference type="Pfam" id="PF14542">
    <property type="entry name" value="Acetyltransf_CG"/>
    <property type="match status" value="1"/>
</dbReference>
<dbReference type="PANTHER" id="PTHR31435">
    <property type="entry name" value="PROTEIN NATD1"/>
    <property type="match status" value="1"/>
</dbReference>
<dbReference type="eggNOG" id="COG2388">
    <property type="taxonomic scope" value="Bacteria"/>
</dbReference>
<dbReference type="GO" id="GO:0016747">
    <property type="term" value="F:acyltransferase activity, transferring groups other than amino-acyl groups"/>
    <property type="evidence" value="ECO:0007669"/>
    <property type="project" value="InterPro"/>
</dbReference>